<feature type="transmembrane region" description="Helical" evidence="6">
    <location>
        <begin position="73"/>
        <end position="92"/>
    </location>
</feature>
<reference evidence="7 8" key="1">
    <citation type="submission" date="2014-06" db="EMBL/GenBank/DDBJ databases">
        <title>Evolutionary Origins and Diversification of the Mycorrhizal Mutualists.</title>
        <authorList>
            <consortium name="DOE Joint Genome Institute"/>
            <consortium name="Mycorrhizal Genomics Consortium"/>
            <person name="Kohler A."/>
            <person name="Kuo A."/>
            <person name="Nagy L.G."/>
            <person name="Floudas D."/>
            <person name="Copeland A."/>
            <person name="Barry K.W."/>
            <person name="Cichocki N."/>
            <person name="Veneault-Fourrey C."/>
            <person name="LaButti K."/>
            <person name="Lindquist E.A."/>
            <person name="Lipzen A."/>
            <person name="Lundell T."/>
            <person name="Morin E."/>
            <person name="Murat C."/>
            <person name="Riley R."/>
            <person name="Ohm R."/>
            <person name="Sun H."/>
            <person name="Tunlid A."/>
            <person name="Henrissat B."/>
            <person name="Grigoriev I.V."/>
            <person name="Hibbett D.S."/>
            <person name="Martin F."/>
        </authorList>
    </citation>
    <scope>NUCLEOTIDE SEQUENCE [LARGE SCALE GENOMIC DNA]</scope>
    <source>
        <strain evidence="7 8">SS14</strain>
    </source>
</reference>
<keyword evidence="8" id="KW-1185">Reference proteome</keyword>
<gene>
    <name evidence="7" type="ORF">M422DRAFT_53931</name>
</gene>
<dbReference type="SUPFAM" id="SSF103473">
    <property type="entry name" value="MFS general substrate transporter"/>
    <property type="match status" value="1"/>
</dbReference>
<evidence type="ECO:0000256" key="6">
    <source>
        <dbReference type="SAM" id="Phobius"/>
    </source>
</evidence>
<name>A0A0C9UXF0_SPHS4</name>
<dbReference type="Proteomes" id="UP000054279">
    <property type="component" value="Unassembled WGS sequence"/>
</dbReference>
<dbReference type="PANTHER" id="PTHR43791:SF22">
    <property type="entry name" value="TRANSPORTER, PUTATIVE (AFU_ORTHOLOGUE AFUA_6G11320)-RELATED"/>
    <property type="match status" value="1"/>
</dbReference>
<keyword evidence="4 6" id="KW-1133">Transmembrane helix</keyword>
<dbReference type="GO" id="GO:0022857">
    <property type="term" value="F:transmembrane transporter activity"/>
    <property type="evidence" value="ECO:0007669"/>
    <property type="project" value="TreeGrafter"/>
</dbReference>
<evidence type="ECO:0000313" key="8">
    <source>
        <dbReference type="Proteomes" id="UP000054279"/>
    </source>
</evidence>
<keyword evidence="3 6" id="KW-0812">Transmembrane</keyword>
<proteinExistence type="predicted"/>
<dbReference type="GO" id="GO:0016020">
    <property type="term" value="C:membrane"/>
    <property type="evidence" value="ECO:0007669"/>
    <property type="project" value="UniProtKB-SubCell"/>
</dbReference>
<accession>A0A0C9UXF0</accession>
<comment type="subcellular location">
    <subcellularLocation>
        <location evidence="1">Membrane</location>
        <topology evidence="1">Multi-pass membrane protein</topology>
    </subcellularLocation>
</comment>
<feature type="transmembrane region" description="Helical" evidence="6">
    <location>
        <begin position="38"/>
        <end position="61"/>
    </location>
</feature>
<evidence type="ECO:0000256" key="4">
    <source>
        <dbReference type="ARBA" id="ARBA00022989"/>
    </source>
</evidence>
<evidence type="ECO:0000256" key="1">
    <source>
        <dbReference type="ARBA" id="ARBA00004141"/>
    </source>
</evidence>
<evidence type="ECO:0000313" key="7">
    <source>
        <dbReference type="EMBL" id="KIJ30046.1"/>
    </source>
</evidence>
<dbReference type="InterPro" id="IPR036259">
    <property type="entry name" value="MFS_trans_sf"/>
</dbReference>
<keyword evidence="5 6" id="KW-0472">Membrane</keyword>
<keyword evidence="2" id="KW-0813">Transport</keyword>
<feature type="transmembrane region" description="Helical" evidence="6">
    <location>
        <begin position="12"/>
        <end position="32"/>
    </location>
</feature>
<evidence type="ECO:0000256" key="2">
    <source>
        <dbReference type="ARBA" id="ARBA00022448"/>
    </source>
</evidence>
<feature type="transmembrane region" description="Helical" evidence="6">
    <location>
        <begin position="98"/>
        <end position="119"/>
    </location>
</feature>
<protein>
    <submittedName>
        <fullName evidence="7">Uncharacterized protein</fullName>
    </submittedName>
</protein>
<dbReference type="EMBL" id="KN837270">
    <property type="protein sequence ID" value="KIJ30046.1"/>
    <property type="molecule type" value="Genomic_DNA"/>
</dbReference>
<dbReference type="HOGENOM" id="CLU_1778642_0_0_1"/>
<dbReference type="AlphaFoldDB" id="A0A0C9UXF0"/>
<dbReference type="OrthoDB" id="2962993at2759"/>
<evidence type="ECO:0000256" key="5">
    <source>
        <dbReference type="ARBA" id="ARBA00023136"/>
    </source>
</evidence>
<dbReference type="PANTHER" id="PTHR43791">
    <property type="entry name" value="PERMEASE-RELATED"/>
    <property type="match status" value="1"/>
</dbReference>
<sequence>MSTIYFSLKTNVKAPYIVGSSILVIIGYIVLITTHTAGAQYVGTFLTAAGVYTTSAMALSGPGKNVSAQTKQAVVLALQISLGDLGAITGVLVYQPTIIIIALGCTILTGLTATALYIFMSHENKLRGQLKAQNAVSEKGHGEDSWGDGWKGEDEIERRRALGDRHPAWRYRL</sequence>
<organism evidence="7 8">
    <name type="scientific">Sphaerobolus stellatus (strain SS14)</name>
    <dbReference type="NCBI Taxonomy" id="990650"/>
    <lineage>
        <taxon>Eukaryota</taxon>
        <taxon>Fungi</taxon>
        <taxon>Dikarya</taxon>
        <taxon>Basidiomycota</taxon>
        <taxon>Agaricomycotina</taxon>
        <taxon>Agaricomycetes</taxon>
        <taxon>Phallomycetidae</taxon>
        <taxon>Geastrales</taxon>
        <taxon>Sphaerobolaceae</taxon>
        <taxon>Sphaerobolus</taxon>
    </lineage>
</organism>
<evidence type="ECO:0000256" key="3">
    <source>
        <dbReference type="ARBA" id="ARBA00022692"/>
    </source>
</evidence>